<sequence>MNYWYISLSKNYPPKITREVKLNRDFAIVECIRPVSKKMSRKLDLIYIGYGFFKDYHIQNNFKSHIP</sequence>
<dbReference type="Proteomes" id="UP000244140">
    <property type="component" value="Unassembled WGS sequence"/>
</dbReference>
<proteinExistence type="predicted"/>
<gene>
    <name evidence="1" type="ORF">DAI13_07350</name>
</gene>
<comment type="caution">
    <text evidence="1">The sequence shown here is derived from an EMBL/GenBank/DDBJ whole genome shotgun (WGS) entry which is preliminary data.</text>
</comment>
<dbReference type="EMBL" id="PZZH01000001">
    <property type="protein sequence ID" value="PTN77567.1"/>
    <property type="molecule type" value="Genomic_DNA"/>
</dbReference>
<evidence type="ECO:0000313" key="1">
    <source>
        <dbReference type="EMBL" id="PTN77567.1"/>
    </source>
</evidence>
<reference evidence="1 2" key="1">
    <citation type="submission" date="2018-04" db="EMBL/GenBank/DDBJ databases">
        <authorList>
            <person name="Van Tyne D."/>
        </authorList>
    </citation>
    <scope>NUCLEOTIDE SEQUENCE [LARGE SCALE GENOMIC DNA]</scope>
    <source>
        <strain evidence="1 2">B2535</strain>
    </source>
</reference>
<dbReference type="AlphaFoldDB" id="A0A1G1SE09"/>
<name>A0A1G1SE09_ENTFL</name>
<evidence type="ECO:0000313" key="2">
    <source>
        <dbReference type="Proteomes" id="UP000244140"/>
    </source>
</evidence>
<organism evidence="1 2">
    <name type="scientific">Enterococcus faecalis</name>
    <name type="common">Streptococcus faecalis</name>
    <dbReference type="NCBI Taxonomy" id="1351"/>
    <lineage>
        <taxon>Bacteria</taxon>
        <taxon>Bacillati</taxon>
        <taxon>Bacillota</taxon>
        <taxon>Bacilli</taxon>
        <taxon>Lactobacillales</taxon>
        <taxon>Enterococcaceae</taxon>
        <taxon>Enterococcus</taxon>
    </lineage>
</organism>
<accession>A0A1G1SE09</accession>
<protein>
    <submittedName>
        <fullName evidence="1">Uncharacterized protein</fullName>
    </submittedName>
</protein>